<protein>
    <submittedName>
        <fullName evidence="2">Uncharacterized protein</fullName>
    </submittedName>
</protein>
<feature type="region of interest" description="Disordered" evidence="1">
    <location>
        <begin position="210"/>
        <end position="232"/>
    </location>
</feature>
<evidence type="ECO:0000313" key="2">
    <source>
        <dbReference type="EMBL" id="QSS62968.1"/>
    </source>
</evidence>
<accession>A0A8A1M8V7</accession>
<dbReference type="EMBL" id="CP069114">
    <property type="protein sequence ID" value="QSS62968.1"/>
    <property type="molecule type" value="Genomic_DNA"/>
</dbReference>
<organism evidence="2 3">
    <name type="scientific">Ajellomyces capsulatus</name>
    <name type="common">Darling's disease fungus</name>
    <name type="synonym">Histoplasma capsulatum</name>
    <dbReference type="NCBI Taxonomy" id="5037"/>
    <lineage>
        <taxon>Eukaryota</taxon>
        <taxon>Fungi</taxon>
        <taxon>Dikarya</taxon>
        <taxon>Ascomycota</taxon>
        <taxon>Pezizomycotina</taxon>
        <taxon>Eurotiomycetes</taxon>
        <taxon>Eurotiomycetidae</taxon>
        <taxon>Onygenales</taxon>
        <taxon>Ajellomycetaceae</taxon>
        <taxon>Histoplasma</taxon>
    </lineage>
</organism>
<gene>
    <name evidence="2" type="ORF">I7I51_00023</name>
</gene>
<dbReference type="AlphaFoldDB" id="A0A8A1M8V7"/>
<reference evidence="2" key="1">
    <citation type="submission" date="2021-01" db="EMBL/GenBank/DDBJ databases">
        <title>Chromosome-level genome assembly of a human fungal pathogen reveals clustering of transcriptionally co-regulated genes.</title>
        <authorList>
            <person name="Voorhies M."/>
            <person name="Cohen S."/>
            <person name="Shea T.P."/>
            <person name="Petrus S."/>
            <person name="Munoz J.F."/>
            <person name="Poplawski S."/>
            <person name="Goldman W.E."/>
            <person name="Michael T."/>
            <person name="Cuomo C.A."/>
            <person name="Sil A."/>
            <person name="Beyhan S."/>
        </authorList>
    </citation>
    <scope>NUCLEOTIDE SEQUENCE</scope>
    <source>
        <strain evidence="2">WU24</strain>
    </source>
</reference>
<sequence>MPASTLKSKTFNPPILQISNKRGGDRNAALARLMHKIVHDRANLESGCHFPVAIYPGITDGAVKMLFRDGCTMYLKGSLESIYQLVRAESWLGTDQSHMTDIHLPWSGPYHHRGTAARRSSIWSVAPVASPLSQVIRSVTPNWEKCQLILMEGDNGDAIRSSCASACISKMGGGESNQTGGPVQCRVSSDFSIMIRTLAQPRADAWSCGHPTADKTHKNAQNLSASKGSTKGWEANAKARAITKVRGRRRKGVLRLYTPA</sequence>
<evidence type="ECO:0000313" key="3">
    <source>
        <dbReference type="Proteomes" id="UP000663671"/>
    </source>
</evidence>
<feature type="compositionally biased region" description="Polar residues" evidence="1">
    <location>
        <begin position="219"/>
        <end position="229"/>
    </location>
</feature>
<proteinExistence type="predicted"/>
<dbReference type="OrthoDB" id="10531314at2759"/>
<dbReference type="Proteomes" id="UP000663671">
    <property type="component" value="Chromosome 1"/>
</dbReference>
<name>A0A8A1M8V7_AJECA</name>
<evidence type="ECO:0000256" key="1">
    <source>
        <dbReference type="SAM" id="MobiDB-lite"/>
    </source>
</evidence>
<dbReference type="VEuPathDB" id="FungiDB:I7I51_00023"/>